<evidence type="ECO:0000256" key="6">
    <source>
        <dbReference type="ARBA" id="ARBA00022989"/>
    </source>
</evidence>
<evidence type="ECO:0000256" key="5">
    <source>
        <dbReference type="ARBA" id="ARBA00022967"/>
    </source>
</evidence>
<dbReference type="EC" id="7.1.1.2" evidence="9"/>
<dbReference type="GO" id="GO:0015990">
    <property type="term" value="P:electron transport coupled proton transport"/>
    <property type="evidence" value="ECO:0007669"/>
    <property type="project" value="TreeGrafter"/>
</dbReference>
<feature type="transmembrane region" description="Helical" evidence="9">
    <location>
        <begin position="296"/>
        <end position="318"/>
    </location>
</feature>
<feature type="transmembrane region" description="Helical" evidence="9">
    <location>
        <begin position="207"/>
        <end position="226"/>
    </location>
</feature>
<evidence type="ECO:0000256" key="8">
    <source>
        <dbReference type="ARBA" id="ARBA00023136"/>
    </source>
</evidence>
<dbReference type="InterPro" id="IPR001750">
    <property type="entry name" value="ND/Mrp_TM"/>
</dbReference>
<evidence type="ECO:0000256" key="1">
    <source>
        <dbReference type="ARBA" id="ARBA00003257"/>
    </source>
</evidence>
<comment type="function">
    <text evidence="1">Core subunit of the mitochondrial membrane respiratory chain NADH dehydrogenase (Complex I) that is believed to belong to the minimal assembly required for catalysis. Complex I functions in the transfer of electrons from NADH to the respiratory chain. The immediate electron acceptor for the enzyme is believed to be ubiquinone.</text>
</comment>
<keyword evidence="9" id="KW-0813">Transport</keyword>
<feature type="transmembrane region" description="Helical" evidence="9">
    <location>
        <begin position="104"/>
        <end position="122"/>
    </location>
</feature>
<evidence type="ECO:0000256" key="4">
    <source>
        <dbReference type="ARBA" id="ARBA00022692"/>
    </source>
</evidence>
<evidence type="ECO:0000256" key="7">
    <source>
        <dbReference type="ARBA" id="ARBA00023027"/>
    </source>
</evidence>
<keyword evidence="6 9" id="KW-1133">Transmembrane helix</keyword>
<dbReference type="RefSeq" id="YP_008475248.1">
    <property type="nucleotide sequence ID" value="NC_022173.1"/>
</dbReference>
<dbReference type="GO" id="GO:0042773">
    <property type="term" value="P:ATP synthesis coupled electron transport"/>
    <property type="evidence" value="ECO:0007669"/>
    <property type="project" value="InterPro"/>
</dbReference>
<keyword evidence="4 9" id="KW-0812">Transmembrane</keyword>
<feature type="transmembrane region" description="Helical" evidence="9">
    <location>
        <begin position="134"/>
        <end position="152"/>
    </location>
</feature>
<keyword evidence="8 9" id="KW-0472">Membrane</keyword>
<accession>S5TGK2</accession>
<sequence>MTIFIFIIISTSLLTRIVPLWSKHLILIASTIIAIPTLYDWSEIDVYYTTDSISDILILLTIYILPLSIISNWNDTKSLLLYELILYIGILLMLNFLCSDMLSFYIYFEATLPLLFILISLYGASNKEKAADYILIYTLFSSLFMLLAIATYEILISNTDYQSISLIVLSLDLQCILFIGIIIGILVKTPLIPFHTWLPVVHSESPLSGSILLAAIILKLAIYAIIRLILPTLSDASMIYTPVIYMICVITIIYTSIITLRQTDLKVIVAYSSISHMAVCMLGIMSNTISGITGSLILCLAHGFVSPGLFIIVGGILYERYHHRLIFYHQGLITYMPILSIYLLILSFSNVGTPLSVNFIGELLSISGTISREFIIGIIASISVLLSASYQLKVTNRLTGGLKTPYVSLTSDVDNREHVLMILLIIPTIWYGLYPNGITNMIWNVSNLLYIF</sequence>
<dbReference type="InterPro" id="IPR003918">
    <property type="entry name" value="NADH_UbQ_OxRdtase"/>
</dbReference>
<dbReference type="NCBIfam" id="TIGR01972">
    <property type="entry name" value="NDH_I_M"/>
    <property type="match status" value="1"/>
</dbReference>
<geneLocation type="mitochondrion" evidence="12"/>
<dbReference type="GO" id="GO:0031966">
    <property type="term" value="C:mitochondrial membrane"/>
    <property type="evidence" value="ECO:0007669"/>
    <property type="project" value="UniProtKB-SubCell"/>
</dbReference>
<protein>
    <recommendedName>
        <fullName evidence="9">NADH-ubiquinone oxidoreductase chain 4</fullName>
        <ecNumber evidence="9">7.1.1.2</ecNumber>
    </recommendedName>
</protein>
<keyword evidence="7 9" id="KW-0520">NAD</keyword>
<comment type="subcellular location">
    <subcellularLocation>
        <location evidence="2">Membrane</location>
        <topology evidence="2">Multi-pass membrane protein</topology>
    </subcellularLocation>
    <subcellularLocation>
        <location evidence="9">Mitochondrion membrane</location>
        <topology evidence="9">Multi-pass membrane protein</topology>
    </subcellularLocation>
</comment>
<evidence type="ECO:0000256" key="3">
    <source>
        <dbReference type="ARBA" id="ARBA00009025"/>
    </source>
</evidence>
<gene>
    <name evidence="12" type="primary">nad4</name>
</gene>
<dbReference type="PRINTS" id="PR01437">
    <property type="entry name" value="NUOXDRDTASE4"/>
</dbReference>
<feature type="domain" description="NADH:quinone oxidoreductase/Mrp antiporter transmembrane" evidence="10">
    <location>
        <begin position="99"/>
        <end position="386"/>
    </location>
</feature>
<feature type="transmembrane region" description="Helical" evidence="9">
    <location>
        <begin position="79"/>
        <end position="97"/>
    </location>
</feature>
<feature type="domain" description="NADH:ubiquinone oxidoreductase chain 4 N-terminal" evidence="11">
    <location>
        <begin position="3"/>
        <end position="96"/>
    </location>
</feature>
<keyword evidence="9" id="KW-0830">Ubiquinone</keyword>
<dbReference type="GO" id="GO:0048039">
    <property type="term" value="F:ubiquinone binding"/>
    <property type="evidence" value="ECO:0007669"/>
    <property type="project" value="TreeGrafter"/>
</dbReference>
<dbReference type="InterPro" id="IPR000260">
    <property type="entry name" value="NADH4_N"/>
</dbReference>
<dbReference type="AlphaFoldDB" id="S5TGK2"/>
<feature type="transmembrane region" description="Helical" evidence="9">
    <location>
        <begin position="25"/>
        <end position="41"/>
    </location>
</feature>
<evidence type="ECO:0000313" key="12">
    <source>
        <dbReference type="EMBL" id="AGS44557.1"/>
    </source>
</evidence>
<dbReference type="GO" id="GO:0008137">
    <property type="term" value="F:NADH dehydrogenase (ubiquinone) activity"/>
    <property type="evidence" value="ECO:0007669"/>
    <property type="project" value="UniProtKB-UniRule"/>
</dbReference>
<feature type="transmembrane region" description="Helical" evidence="9">
    <location>
        <begin position="238"/>
        <end position="259"/>
    </location>
</feature>
<keyword evidence="9" id="KW-0679">Respiratory chain</keyword>
<evidence type="ECO:0000259" key="10">
    <source>
        <dbReference type="Pfam" id="PF00361"/>
    </source>
</evidence>
<evidence type="ECO:0000256" key="9">
    <source>
        <dbReference type="RuleBase" id="RU003297"/>
    </source>
</evidence>
<dbReference type="Pfam" id="PF00361">
    <property type="entry name" value="Proton_antipo_M"/>
    <property type="match status" value="1"/>
</dbReference>
<comment type="function">
    <text evidence="9">Core subunit of the mitochondrial membrane respiratory chain NADH dehydrogenase (Complex I) which catalyzes electron transfer from NADH through the respiratory chain, using ubiquinone as an electron acceptor. Essential for the catalytic activity and assembly of complex I.</text>
</comment>
<keyword evidence="9 12" id="KW-0496">Mitochondrion</keyword>
<organism evidence="12">
    <name type="scientific">Candida blackwelliae</name>
    <dbReference type="NCBI Taxonomy" id="497110"/>
    <lineage>
        <taxon>Eukaryota</taxon>
        <taxon>Fungi</taxon>
        <taxon>Dikarya</taxon>
        <taxon>Ascomycota</taxon>
        <taxon>Saccharomycotina</taxon>
        <taxon>Pichiomycetes</taxon>
        <taxon>Debaryomycetaceae</taxon>
        <taxon>Candida/Lodderomyces clade</taxon>
        <taxon>Candida</taxon>
    </lineage>
</organism>
<feature type="transmembrane region" description="Helical" evidence="9">
    <location>
        <begin position="338"/>
        <end position="361"/>
    </location>
</feature>
<evidence type="ECO:0000259" key="11">
    <source>
        <dbReference type="Pfam" id="PF01059"/>
    </source>
</evidence>
<dbReference type="PANTHER" id="PTHR43507:SF1">
    <property type="entry name" value="NADH-UBIQUINONE OXIDOREDUCTASE CHAIN 4"/>
    <property type="match status" value="1"/>
</dbReference>
<dbReference type="GeneID" id="16695241"/>
<dbReference type="Pfam" id="PF01059">
    <property type="entry name" value="Oxidored_q5_N"/>
    <property type="match status" value="1"/>
</dbReference>
<proteinExistence type="inferred from homology"/>
<feature type="transmembrane region" description="Helical" evidence="9">
    <location>
        <begin position="265"/>
        <end position="284"/>
    </location>
</feature>
<dbReference type="GO" id="GO:0003954">
    <property type="term" value="F:NADH dehydrogenase activity"/>
    <property type="evidence" value="ECO:0007669"/>
    <property type="project" value="TreeGrafter"/>
</dbReference>
<feature type="transmembrane region" description="Helical" evidence="9">
    <location>
        <begin position="373"/>
        <end position="392"/>
    </location>
</feature>
<dbReference type="EMBL" id="KC993199">
    <property type="protein sequence ID" value="AGS44557.1"/>
    <property type="molecule type" value="Genomic_DNA"/>
</dbReference>
<reference evidence="12" key="1">
    <citation type="submission" date="2013-04" db="EMBL/GenBank/DDBJ databases">
        <authorList>
            <person name="Pfeiffer I."/>
            <person name="Hegedusova E."/>
            <person name="Brejova B."/>
            <person name="Nosek J."/>
        </authorList>
    </citation>
    <scope>NUCLEOTIDE SEQUENCE</scope>
    <source>
        <strain evidence="12">AS2.3639</strain>
    </source>
</reference>
<dbReference type="InterPro" id="IPR010227">
    <property type="entry name" value="NADH_Q_OxRdtase_chainM/4"/>
</dbReference>
<evidence type="ECO:0000256" key="2">
    <source>
        <dbReference type="ARBA" id="ARBA00004141"/>
    </source>
</evidence>
<comment type="similarity">
    <text evidence="3 9">Belongs to the complex I subunit 4 family.</text>
</comment>
<comment type="catalytic activity">
    <reaction evidence="9">
        <text>a ubiquinone + NADH + 5 H(+)(in) = a ubiquinol + NAD(+) + 4 H(+)(out)</text>
        <dbReference type="Rhea" id="RHEA:29091"/>
        <dbReference type="Rhea" id="RHEA-COMP:9565"/>
        <dbReference type="Rhea" id="RHEA-COMP:9566"/>
        <dbReference type="ChEBI" id="CHEBI:15378"/>
        <dbReference type="ChEBI" id="CHEBI:16389"/>
        <dbReference type="ChEBI" id="CHEBI:17976"/>
        <dbReference type="ChEBI" id="CHEBI:57540"/>
        <dbReference type="ChEBI" id="CHEBI:57945"/>
        <dbReference type="EC" id="7.1.1.2"/>
    </reaction>
</comment>
<keyword evidence="9" id="KW-0249">Electron transport</keyword>
<keyword evidence="5" id="KW-1278">Translocase</keyword>
<feature type="transmembrane region" description="Helical" evidence="9">
    <location>
        <begin position="164"/>
        <end position="187"/>
    </location>
</feature>
<name>S5TGK2_9ASCO</name>
<dbReference type="PANTHER" id="PTHR43507">
    <property type="entry name" value="NADH-UBIQUINONE OXIDOREDUCTASE CHAIN 4"/>
    <property type="match status" value="1"/>
</dbReference>
<feature type="transmembrane region" description="Helical" evidence="9">
    <location>
        <begin position="418"/>
        <end position="434"/>
    </location>
</feature>
<feature type="transmembrane region" description="Helical" evidence="9">
    <location>
        <begin position="53"/>
        <end position="73"/>
    </location>
</feature>